<organism evidence="5 6">
    <name type="scientific">Candidatus Shapirobacteria bacterium CG_4_9_14_0_2_um_filter_40_11</name>
    <dbReference type="NCBI Taxonomy" id="1974876"/>
    <lineage>
        <taxon>Bacteria</taxon>
        <taxon>Candidatus Shapironibacteriota</taxon>
    </lineage>
</organism>
<reference evidence="6" key="1">
    <citation type="submission" date="2017-09" db="EMBL/GenBank/DDBJ databases">
        <title>Depth-based differentiation of microbial function through sediment-hosted aquifers and enrichment of novel symbionts in the deep terrestrial subsurface.</title>
        <authorList>
            <person name="Probst A.J."/>
            <person name="Ladd B."/>
            <person name="Jarett J.K."/>
            <person name="Geller-Mcgrath D.E."/>
            <person name="Sieber C.M.K."/>
            <person name="Emerson J.B."/>
            <person name="Anantharaman K."/>
            <person name="Thomas B.C."/>
            <person name="Malmstrom R."/>
            <person name="Stieglmeier M."/>
            <person name="Klingl A."/>
            <person name="Woyke T."/>
            <person name="Ryan C.M."/>
            <person name="Banfield J.F."/>
        </authorList>
    </citation>
    <scope>NUCLEOTIDE SEQUENCE [LARGE SCALE GENOMIC DNA]</scope>
</reference>
<proteinExistence type="predicted"/>
<keyword evidence="3" id="KW-0560">Oxidoreductase</keyword>
<dbReference type="EMBL" id="PFSE01000039">
    <property type="protein sequence ID" value="PJC28820.1"/>
    <property type="molecule type" value="Genomic_DNA"/>
</dbReference>
<dbReference type="GO" id="GO:0006207">
    <property type="term" value="P:'de novo' pyrimidine nucleobase biosynthetic process"/>
    <property type="evidence" value="ECO:0007669"/>
    <property type="project" value="InterPro"/>
</dbReference>
<evidence type="ECO:0000313" key="6">
    <source>
        <dbReference type="Proteomes" id="UP000230885"/>
    </source>
</evidence>
<dbReference type="UniPathway" id="UPA00070"/>
<evidence type="ECO:0000256" key="1">
    <source>
        <dbReference type="ARBA" id="ARBA00001917"/>
    </source>
</evidence>
<sequence>MSLTEKRQIGSKKVMPFTIPSGIITTEPSCLERIAREIPELGVLTTKSIGSEPRVGNREPILAQYIPRGFVNAVGLTNPGAEEFAKKLSTIAFPPDKFLLASIFGKDESEFVFVARTLEKYVDGFELNLSCPHAKGYGMQLGQDKDVVGKITQSVVHSVKKPVFIKLTPNAGNIGEIAKAAIDSGAYGIVAINTVGPGYYSIDGLPVLTNKVGGISGTGITPLGLRCVRDIRQAVGENIPIIGMGGIKNATDVGAYAAAGADFFGIGSALAGMEEIEIKNYFFALIGDINNNCRTNNAENLLKQVDMHYRKVKIEEKIDSSCDFKVIRTNETLTAEPGQFIFAWIPEVGEKPLSVMDDRPLTLGVLERGEFTRKLNSLRKGDCFYIRGPYGKKLNINFNLDTVLVGGGCGIAGLTLIARRAAKRLNNKRLVILLGAKDKEHIPYLDVFKEYGEVLVATEDGSLELKGKVTDLFEKAKLTKECYFFNCGPEKMIDAVIPLELNISRSQLIYSSLDFMTKCGVGLCGSCATKDGRRLCVDGPFMAGV</sequence>
<feature type="domain" description="FAD-binding FR-type" evidence="4">
    <location>
        <begin position="307"/>
        <end position="396"/>
    </location>
</feature>
<dbReference type="InterPro" id="IPR039261">
    <property type="entry name" value="FNR_nucleotide-bd"/>
</dbReference>
<dbReference type="Gene3D" id="3.20.20.70">
    <property type="entry name" value="Aldolase class I"/>
    <property type="match status" value="1"/>
</dbReference>
<protein>
    <submittedName>
        <fullName evidence="5">Dihydroorotate dehydrogenase</fullName>
    </submittedName>
</protein>
<comment type="pathway">
    <text evidence="2">Pyrimidine metabolism; UMP biosynthesis via de novo pathway.</text>
</comment>
<dbReference type="InterPro" id="IPR017927">
    <property type="entry name" value="FAD-bd_FR_type"/>
</dbReference>
<dbReference type="PANTHER" id="PTHR43513">
    <property type="entry name" value="DIHYDROOROTATE DEHYDROGENASE B (NAD(+)), ELECTRON TRANSFER SUBUNIT"/>
    <property type="match status" value="1"/>
</dbReference>
<dbReference type="InterPro" id="IPR001295">
    <property type="entry name" value="Dihydroorotate_DH_CS"/>
</dbReference>
<dbReference type="SUPFAM" id="SSF52343">
    <property type="entry name" value="Ferredoxin reductase-like, C-terminal NADP-linked domain"/>
    <property type="match status" value="1"/>
</dbReference>
<dbReference type="PANTHER" id="PTHR43513:SF3">
    <property type="entry name" value="DIHYDROOROTATE DEHYDROGENASE B (NAD(+)), ELECTRON TRANSFER SUBUNIT-RELATED"/>
    <property type="match status" value="1"/>
</dbReference>
<dbReference type="Proteomes" id="UP000230885">
    <property type="component" value="Unassembled WGS sequence"/>
</dbReference>
<dbReference type="Pfam" id="PF01180">
    <property type="entry name" value="DHO_dh"/>
    <property type="match status" value="1"/>
</dbReference>
<dbReference type="SUPFAM" id="SSF51395">
    <property type="entry name" value="FMN-linked oxidoreductases"/>
    <property type="match status" value="1"/>
</dbReference>
<dbReference type="PROSITE" id="PS51384">
    <property type="entry name" value="FAD_FR"/>
    <property type="match status" value="1"/>
</dbReference>
<dbReference type="GO" id="GO:0004152">
    <property type="term" value="F:dihydroorotate dehydrogenase activity"/>
    <property type="evidence" value="ECO:0007669"/>
    <property type="project" value="UniProtKB-ARBA"/>
</dbReference>
<dbReference type="InterPro" id="IPR005720">
    <property type="entry name" value="Dihydroorotate_DH_cat"/>
</dbReference>
<dbReference type="SUPFAM" id="SSF63380">
    <property type="entry name" value="Riboflavin synthase domain-like"/>
    <property type="match status" value="1"/>
</dbReference>
<gene>
    <name evidence="5" type="ORF">CO053_02600</name>
</gene>
<dbReference type="PROSITE" id="PS00912">
    <property type="entry name" value="DHODEHASE_2"/>
    <property type="match status" value="1"/>
</dbReference>
<evidence type="ECO:0000256" key="3">
    <source>
        <dbReference type="ARBA" id="ARBA00023002"/>
    </source>
</evidence>
<name>A0A2M8EUM8_9BACT</name>
<dbReference type="AlphaFoldDB" id="A0A2M8EUM8"/>
<dbReference type="InterPro" id="IPR050353">
    <property type="entry name" value="PyrK_electron_transfer"/>
</dbReference>
<accession>A0A2M8EUM8</accession>
<evidence type="ECO:0000259" key="4">
    <source>
        <dbReference type="PROSITE" id="PS51384"/>
    </source>
</evidence>
<dbReference type="InterPro" id="IPR017938">
    <property type="entry name" value="Riboflavin_synthase-like_b-brl"/>
</dbReference>
<dbReference type="GO" id="GO:0005737">
    <property type="term" value="C:cytoplasm"/>
    <property type="evidence" value="ECO:0007669"/>
    <property type="project" value="InterPro"/>
</dbReference>
<dbReference type="InterPro" id="IPR013785">
    <property type="entry name" value="Aldolase_TIM"/>
</dbReference>
<comment type="cofactor">
    <cofactor evidence="1">
        <name>FMN</name>
        <dbReference type="ChEBI" id="CHEBI:58210"/>
    </cofactor>
</comment>
<dbReference type="Gene3D" id="3.40.50.80">
    <property type="entry name" value="Nucleotide-binding domain of ferredoxin-NADP reductase (FNR) module"/>
    <property type="match status" value="1"/>
</dbReference>
<dbReference type="GO" id="GO:0044205">
    <property type="term" value="P:'de novo' UMP biosynthetic process"/>
    <property type="evidence" value="ECO:0007669"/>
    <property type="project" value="UniProtKB-UniPathway"/>
</dbReference>
<evidence type="ECO:0000256" key="2">
    <source>
        <dbReference type="ARBA" id="ARBA00004725"/>
    </source>
</evidence>
<evidence type="ECO:0000313" key="5">
    <source>
        <dbReference type="EMBL" id="PJC28820.1"/>
    </source>
</evidence>
<comment type="caution">
    <text evidence="5">The sequence shown here is derived from an EMBL/GenBank/DDBJ whole genome shotgun (WGS) entry which is preliminary data.</text>
</comment>